<evidence type="ECO:0000313" key="2">
    <source>
        <dbReference type="Proteomes" id="UP001341444"/>
    </source>
</evidence>
<dbReference type="EMBL" id="JARMAB010000018">
    <property type="protein sequence ID" value="MED1203950.1"/>
    <property type="molecule type" value="Genomic_DNA"/>
</dbReference>
<sequence>MKYKKIRNRISINKIEVNNVDTASGIFVGTNYSNNWSSHRKNNYGFGSVSNSNIYQNFSYVVDNDIVDTPINQNTVNVIERGKNINNNKVDVLEIKINVIDTNSALSLGENELNGWSSHGKRNGGQGRFIGEFQNTQNSGVILDQDIIDTPIDNVNLDLG</sequence>
<name>A0ABU6MGZ1_9BACI</name>
<reference evidence="1 2" key="1">
    <citation type="submission" date="2023-03" db="EMBL/GenBank/DDBJ databases">
        <title>Bacillus Genome Sequencing.</title>
        <authorList>
            <person name="Dunlap C."/>
        </authorList>
    </citation>
    <scope>NUCLEOTIDE SEQUENCE [LARGE SCALE GENOMIC DNA]</scope>
    <source>
        <strain evidence="1 2">B-23453</strain>
    </source>
</reference>
<comment type="caution">
    <text evidence="1">The sequence shown here is derived from an EMBL/GenBank/DDBJ whole genome shotgun (WGS) entry which is preliminary data.</text>
</comment>
<evidence type="ECO:0000313" key="1">
    <source>
        <dbReference type="EMBL" id="MED1203950.1"/>
    </source>
</evidence>
<keyword evidence="2" id="KW-1185">Reference proteome</keyword>
<organism evidence="1 2">
    <name type="scientific">Heyndrickxia acidicola</name>
    <dbReference type="NCBI Taxonomy" id="209389"/>
    <lineage>
        <taxon>Bacteria</taxon>
        <taxon>Bacillati</taxon>
        <taxon>Bacillota</taxon>
        <taxon>Bacilli</taxon>
        <taxon>Bacillales</taxon>
        <taxon>Bacillaceae</taxon>
        <taxon>Heyndrickxia</taxon>
    </lineage>
</organism>
<accession>A0ABU6MGZ1</accession>
<dbReference type="RefSeq" id="WP_066265158.1">
    <property type="nucleotide sequence ID" value="NZ_JARMAB010000018.1"/>
</dbReference>
<proteinExistence type="predicted"/>
<protein>
    <submittedName>
        <fullName evidence="1">Uncharacterized protein</fullName>
    </submittedName>
</protein>
<gene>
    <name evidence="1" type="ORF">P4T90_12890</name>
</gene>
<dbReference type="Proteomes" id="UP001341444">
    <property type="component" value="Unassembled WGS sequence"/>
</dbReference>